<accession>M2YA34</accession>
<sequence>MNTRSGYGPKMTNKRSRIAAALLVLLVTLFSGISGGLGAAQAAPVSVQQNPCGDLTGFKHSSLSSLPAEATTTYDLIKKGGPFPYPDKDGTVFSNRENILPKCASAYYHEYTVPTPGSPDRGARRIVTGDGGEFFYTGDHYKTFSVIDVDGTPAPSCGDTSKLTKIGYSTLSSAAKSVVDKARGGATGTVYENREGVLPSCAAGYYQLFPVGTSDRVISGKGGEIVYTPDRYATFKLVNPGA</sequence>
<reference evidence="3 4" key="1">
    <citation type="journal article" date="2013" name="Genome Announc.">
        <title>Draft Genome Sequence of Amycolatopsis decaplanina Strain DSM 44594T.</title>
        <authorList>
            <person name="Kaur N."/>
            <person name="Kumar S."/>
            <person name="Bala M."/>
            <person name="Raghava G.P."/>
            <person name="Mayilraj S."/>
        </authorList>
    </citation>
    <scope>NUCLEOTIDE SEQUENCE [LARGE SCALE GENOMIC DNA]</scope>
    <source>
        <strain evidence="3 4">DSM 44594</strain>
    </source>
</reference>
<name>M2YA34_9PSEU</name>
<dbReference type="GO" id="GO:0004521">
    <property type="term" value="F:RNA endonuclease activity"/>
    <property type="evidence" value="ECO:0007669"/>
    <property type="project" value="InterPro"/>
</dbReference>
<dbReference type="GO" id="GO:0016787">
    <property type="term" value="F:hydrolase activity"/>
    <property type="evidence" value="ECO:0007669"/>
    <property type="project" value="UniProtKB-KW"/>
</dbReference>
<protein>
    <submittedName>
        <fullName evidence="3">Guanyl-specific ribonuclease Sa</fullName>
    </submittedName>
</protein>
<dbReference type="Gene3D" id="3.10.450.30">
    <property type="entry name" value="Microbial ribonucleases"/>
    <property type="match status" value="2"/>
</dbReference>
<proteinExistence type="predicted"/>
<dbReference type="InterPro" id="IPR016191">
    <property type="entry name" value="Ribonuclease/ribotoxin"/>
</dbReference>
<dbReference type="EMBL" id="AOHO01000055">
    <property type="protein sequence ID" value="EME58465.1"/>
    <property type="molecule type" value="Genomic_DNA"/>
</dbReference>
<dbReference type="GO" id="GO:0003723">
    <property type="term" value="F:RNA binding"/>
    <property type="evidence" value="ECO:0007669"/>
    <property type="project" value="InterPro"/>
</dbReference>
<keyword evidence="1" id="KW-0540">Nuclease</keyword>
<organism evidence="3 4">
    <name type="scientific">Amycolatopsis decaplanina DSM 44594</name>
    <dbReference type="NCBI Taxonomy" id="1284240"/>
    <lineage>
        <taxon>Bacteria</taxon>
        <taxon>Bacillati</taxon>
        <taxon>Actinomycetota</taxon>
        <taxon>Actinomycetes</taxon>
        <taxon>Pseudonocardiales</taxon>
        <taxon>Pseudonocardiaceae</taxon>
        <taxon>Amycolatopsis</taxon>
    </lineage>
</organism>
<keyword evidence="4" id="KW-1185">Reference proteome</keyword>
<gene>
    <name evidence="3" type="ORF">H074_17838</name>
</gene>
<dbReference type="SUPFAM" id="SSF53933">
    <property type="entry name" value="Microbial ribonucleases"/>
    <property type="match status" value="2"/>
</dbReference>
<dbReference type="InterPro" id="IPR000026">
    <property type="entry name" value="N1-like"/>
</dbReference>
<dbReference type="AlphaFoldDB" id="M2YA34"/>
<keyword evidence="2" id="KW-0378">Hydrolase</keyword>
<evidence type="ECO:0000313" key="3">
    <source>
        <dbReference type="EMBL" id="EME58465.1"/>
    </source>
</evidence>
<comment type="caution">
    <text evidence="3">The sequence shown here is derived from an EMBL/GenBank/DDBJ whole genome shotgun (WGS) entry which is preliminary data.</text>
</comment>
<dbReference type="PATRIC" id="fig|1284240.4.peg.3624"/>
<dbReference type="Proteomes" id="UP000054226">
    <property type="component" value="Unassembled WGS sequence"/>
</dbReference>
<evidence type="ECO:0000256" key="2">
    <source>
        <dbReference type="ARBA" id="ARBA00022801"/>
    </source>
</evidence>
<evidence type="ECO:0000256" key="1">
    <source>
        <dbReference type="ARBA" id="ARBA00022722"/>
    </source>
</evidence>
<dbReference type="Pfam" id="PF00545">
    <property type="entry name" value="Ribonuclease"/>
    <property type="match status" value="2"/>
</dbReference>
<evidence type="ECO:0000313" key="4">
    <source>
        <dbReference type="Proteomes" id="UP000054226"/>
    </source>
</evidence>